<evidence type="ECO:0000313" key="7">
    <source>
        <dbReference type="EMBL" id="GGA25605.1"/>
    </source>
</evidence>
<dbReference type="EMBL" id="BMFY01000017">
    <property type="protein sequence ID" value="GGA25605.1"/>
    <property type="molecule type" value="Genomic_DNA"/>
</dbReference>
<dbReference type="Pfam" id="PF01168">
    <property type="entry name" value="Ala_racemase_N"/>
    <property type="match status" value="1"/>
</dbReference>
<keyword evidence="1 2" id="KW-0663">Pyridoxal phosphate</keyword>
<accession>A0A8J2U0I6</accession>
<dbReference type="CDD" id="cd00635">
    <property type="entry name" value="PLPDE_III_YBL036c_like"/>
    <property type="match status" value="1"/>
</dbReference>
<evidence type="ECO:0000256" key="4">
    <source>
        <dbReference type="RuleBase" id="RU004514"/>
    </source>
</evidence>
<reference evidence="7" key="2">
    <citation type="submission" date="2020-09" db="EMBL/GenBank/DDBJ databases">
        <authorList>
            <person name="Sun Q."/>
            <person name="Zhou Y."/>
        </authorList>
    </citation>
    <scope>NUCLEOTIDE SEQUENCE</scope>
    <source>
        <strain evidence="7">CGMCC 1.12785</strain>
    </source>
</reference>
<evidence type="ECO:0000256" key="2">
    <source>
        <dbReference type="HAMAP-Rule" id="MF_02087"/>
    </source>
</evidence>
<dbReference type="InterPro" id="IPR011078">
    <property type="entry name" value="PyrdxlP_homeostasis"/>
</dbReference>
<dbReference type="PIRSF" id="PIRSF004848">
    <property type="entry name" value="YBL036c_PLPDEIII"/>
    <property type="match status" value="1"/>
</dbReference>
<organism evidence="7 8">
    <name type="scientific">Sediminivirga luteola</name>
    <dbReference type="NCBI Taxonomy" id="1774748"/>
    <lineage>
        <taxon>Bacteria</taxon>
        <taxon>Bacillati</taxon>
        <taxon>Actinomycetota</taxon>
        <taxon>Actinomycetes</taxon>
        <taxon>Micrococcales</taxon>
        <taxon>Brevibacteriaceae</taxon>
        <taxon>Sediminivirga</taxon>
    </lineage>
</organism>
<comment type="function">
    <text evidence="2">Pyridoxal 5'-phosphate (PLP)-binding protein, which is involved in PLP homeostasis.</text>
</comment>
<sequence length="256" mass="26893">MSADASGRPGVPPAEDTPGADAAPAVDVASRLADVQAGVDAALERAGREPGSAAILLATKMQPPEPILQAFRAGYTLIGENRVQELVGKAEALSAVPHEAHLIGPLQSNKINKVLGLASCIQSVDSAGLAEKIQRRLEDRDAAIEVFLQVNTSREDSKSGVAPEDAAALARAVSGMERLRIRGLMTIGFPGETPEEIRPSYRELARLREDLISSGALPEHATELSMGMSGDFELAIEEGATMVRIGSTVFGARPKP</sequence>
<dbReference type="Gene3D" id="3.20.20.10">
    <property type="entry name" value="Alanine racemase"/>
    <property type="match status" value="1"/>
</dbReference>
<dbReference type="HAMAP" id="MF_02087">
    <property type="entry name" value="PLP_homeostasis"/>
    <property type="match status" value="1"/>
</dbReference>
<protein>
    <recommendedName>
        <fullName evidence="2">Pyridoxal phosphate homeostasis protein</fullName>
        <shortName evidence="2">PLP homeostasis protein</shortName>
    </recommendedName>
</protein>
<gene>
    <name evidence="7" type="ORF">GCM10011333_30720</name>
</gene>
<evidence type="ECO:0000259" key="6">
    <source>
        <dbReference type="Pfam" id="PF01168"/>
    </source>
</evidence>
<comment type="cofactor">
    <cofactor evidence="3">
        <name>pyridoxal 5'-phosphate</name>
        <dbReference type="ChEBI" id="CHEBI:597326"/>
    </cofactor>
</comment>
<evidence type="ECO:0000256" key="1">
    <source>
        <dbReference type="ARBA" id="ARBA00022898"/>
    </source>
</evidence>
<proteinExistence type="inferred from homology"/>
<feature type="modified residue" description="N6-(pyridoxal phosphate)lysine" evidence="2 3">
    <location>
        <position position="60"/>
    </location>
</feature>
<evidence type="ECO:0000256" key="5">
    <source>
        <dbReference type="SAM" id="MobiDB-lite"/>
    </source>
</evidence>
<dbReference type="PANTHER" id="PTHR10146:SF14">
    <property type="entry name" value="PYRIDOXAL PHOSPHATE HOMEOSTASIS PROTEIN"/>
    <property type="match status" value="1"/>
</dbReference>
<comment type="caution">
    <text evidence="7">The sequence shown here is derived from an EMBL/GenBank/DDBJ whole genome shotgun (WGS) entry which is preliminary data.</text>
</comment>
<dbReference type="Proteomes" id="UP000616114">
    <property type="component" value="Unassembled WGS sequence"/>
</dbReference>
<feature type="region of interest" description="Disordered" evidence="5">
    <location>
        <begin position="1"/>
        <end position="23"/>
    </location>
</feature>
<name>A0A8J2U0I6_9MICO</name>
<dbReference type="SUPFAM" id="SSF51419">
    <property type="entry name" value="PLP-binding barrel"/>
    <property type="match status" value="1"/>
</dbReference>
<dbReference type="InterPro" id="IPR029066">
    <property type="entry name" value="PLP-binding_barrel"/>
</dbReference>
<dbReference type="InterPro" id="IPR001608">
    <property type="entry name" value="Ala_racemase_N"/>
</dbReference>
<dbReference type="RefSeq" id="WP_188551788.1">
    <property type="nucleotide sequence ID" value="NZ_BMFY01000017.1"/>
</dbReference>
<reference evidence="7" key="1">
    <citation type="journal article" date="2014" name="Int. J. Syst. Evol. Microbiol.">
        <title>Complete genome sequence of Corynebacterium casei LMG S-19264T (=DSM 44701T), isolated from a smear-ripened cheese.</title>
        <authorList>
            <consortium name="US DOE Joint Genome Institute (JGI-PGF)"/>
            <person name="Walter F."/>
            <person name="Albersmeier A."/>
            <person name="Kalinowski J."/>
            <person name="Ruckert C."/>
        </authorList>
    </citation>
    <scope>NUCLEOTIDE SEQUENCE</scope>
    <source>
        <strain evidence="7">CGMCC 1.12785</strain>
    </source>
</reference>
<feature type="domain" description="Alanine racemase N-terminal" evidence="6">
    <location>
        <begin position="66"/>
        <end position="254"/>
    </location>
</feature>
<evidence type="ECO:0000313" key="8">
    <source>
        <dbReference type="Proteomes" id="UP000616114"/>
    </source>
</evidence>
<comment type="similarity">
    <text evidence="2 4">Belongs to the pyridoxal phosphate-binding protein YggS/PROSC family.</text>
</comment>
<dbReference type="FunFam" id="3.20.20.10:FF:000018">
    <property type="entry name" value="Pyridoxal phosphate homeostasis protein"/>
    <property type="match status" value="1"/>
</dbReference>
<evidence type="ECO:0000256" key="3">
    <source>
        <dbReference type="PIRSR" id="PIRSR004848-1"/>
    </source>
</evidence>
<dbReference type="PANTHER" id="PTHR10146">
    <property type="entry name" value="PROLINE SYNTHETASE CO-TRANSCRIBED BACTERIAL HOMOLOG PROTEIN"/>
    <property type="match status" value="1"/>
</dbReference>
<dbReference type="GO" id="GO:0030170">
    <property type="term" value="F:pyridoxal phosphate binding"/>
    <property type="evidence" value="ECO:0007669"/>
    <property type="project" value="UniProtKB-UniRule"/>
</dbReference>
<keyword evidence="8" id="KW-1185">Reference proteome</keyword>
<dbReference type="NCBIfam" id="TIGR00044">
    <property type="entry name" value="YggS family pyridoxal phosphate-dependent enzyme"/>
    <property type="match status" value="1"/>
</dbReference>
<dbReference type="AlphaFoldDB" id="A0A8J2U0I6"/>